<dbReference type="EMBL" id="CADCTP010000104">
    <property type="protein sequence ID" value="CAA9233374.1"/>
    <property type="molecule type" value="Genomic_DNA"/>
</dbReference>
<organism evidence="1">
    <name type="scientific">uncultured Mycobacteriales bacterium</name>
    <dbReference type="NCBI Taxonomy" id="581187"/>
    <lineage>
        <taxon>Bacteria</taxon>
        <taxon>Bacillati</taxon>
        <taxon>Actinomycetota</taxon>
        <taxon>Actinomycetes</taxon>
        <taxon>Mycobacteriales</taxon>
        <taxon>environmental samples</taxon>
    </lineage>
</organism>
<proteinExistence type="predicted"/>
<name>A0A6J4HTE9_9ACTN</name>
<gene>
    <name evidence="1" type="ORF">AVDCRST_MAG41-1065</name>
</gene>
<feature type="non-terminal residue" evidence="1">
    <location>
        <position position="1"/>
    </location>
</feature>
<accession>A0A6J4HTE9</accession>
<dbReference type="SUPFAM" id="SSF53067">
    <property type="entry name" value="Actin-like ATPase domain"/>
    <property type="match status" value="1"/>
</dbReference>
<dbReference type="Gene3D" id="3.30.420.40">
    <property type="match status" value="1"/>
</dbReference>
<sequence length="79" mass="7806">GTDGDPVAARILADAARHLADLAAAVRTRLGPLPVAGVGGIFRCAPVAAAFRAATGALDPAEPPELGALRLLDRAPADG</sequence>
<dbReference type="InterPro" id="IPR043129">
    <property type="entry name" value="ATPase_NBD"/>
</dbReference>
<reference evidence="1" key="1">
    <citation type="submission" date="2020-02" db="EMBL/GenBank/DDBJ databases">
        <authorList>
            <person name="Meier V. D."/>
        </authorList>
    </citation>
    <scope>NUCLEOTIDE SEQUENCE</scope>
    <source>
        <strain evidence="1">AVDCRST_MAG41</strain>
    </source>
</reference>
<evidence type="ECO:0008006" key="2">
    <source>
        <dbReference type="Google" id="ProtNLM"/>
    </source>
</evidence>
<evidence type="ECO:0000313" key="1">
    <source>
        <dbReference type="EMBL" id="CAA9233374.1"/>
    </source>
</evidence>
<protein>
    <recommendedName>
        <fullName evidence="2">ATPase</fullName>
    </recommendedName>
</protein>
<dbReference type="AlphaFoldDB" id="A0A6J4HTE9"/>